<feature type="domain" description="FZ" evidence="7">
    <location>
        <begin position="22"/>
        <end position="143"/>
    </location>
</feature>
<feature type="region of interest" description="Disordered" evidence="4">
    <location>
        <begin position="740"/>
        <end position="780"/>
    </location>
</feature>
<feature type="disulfide bond" evidence="3">
    <location>
        <begin position="200"/>
        <end position="238"/>
    </location>
</feature>
<evidence type="ECO:0000256" key="1">
    <source>
        <dbReference type="ARBA" id="ARBA00022473"/>
    </source>
</evidence>
<dbReference type="GO" id="GO:0060070">
    <property type="term" value="P:canonical Wnt signaling pathway"/>
    <property type="evidence" value="ECO:0000318"/>
    <property type="project" value="GO_Central"/>
</dbReference>
<keyword evidence="5" id="KW-0812">Transmembrane</keyword>
<dbReference type="CDD" id="cd07066">
    <property type="entry name" value="CRD_FZ"/>
    <property type="match status" value="3"/>
</dbReference>
<dbReference type="GO" id="GO:0005886">
    <property type="term" value="C:plasma membrane"/>
    <property type="evidence" value="ECO:0000318"/>
    <property type="project" value="GO_Central"/>
</dbReference>
<feature type="domain" description="FZ" evidence="7">
    <location>
        <begin position="613"/>
        <end position="727"/>
    </location>
</feature>
<feature type="disulfide bond" evidence="3">
    <location>
        <begin position="103"/>
        <end position="127"/>
    </location>
</feature>
<feature type="disulfide bond" evidence="3">
    <location>
        <begin position="626"/>
        <end position="672"/>
    </location>
</feature>
<keyword evidence="1" id="KW-0217">Developmental protein</keyword>
<feature type="transmembrane region" description="Helical" evidence="5">
    <location>
        <begin position="791"/>
        <end position="812"/>
    </location>
</feature>
<evidence type="ECO:0000256" key="6">
    <source>
        <dbReference type="SAM" id="SignalP"/>
    </source>
</evidence>
<evidence type="ECO:0000256" key="4">
    <source>
        <dbReference type="SAM" id="MobiDB-lite"/>
    </source>
</evidence>
<dbReference type="GO" id="GO:0035567">
    <property type="term" value="P:non-canonical Wnt signaling pathway"/>
    <property type="evidence" value="ECO:0000318"/>
    <property type="project" value="GO_Central"/>
</dbReference>
<dbReference type="InterPro" id="IPR020067">
    <property type="entry name" value="Frizzled_dom"/>
</dbReference>
<dbReference type="Proteomes" id="UP000001593">
    <property type="component" value="Unassembled WGS sequence"/>
</dbReference>
<sequence>MASLAPIAFGGLLFLLSASSLHGGQICANLTSPYCRNAGYSLTANFPPIDGKPFQAAKGSELNTYLQFLKMCSPYSETVMCSLFFPKCDPSINGPHLPCKSVCNEFVDSCSMFLNLASTKGVLAVLCDLLPEFDGNNQTCFLPKGFNRSTAAPGIPKDVCHKIEDENCVDDLHYNATFYNSAMQSNATFNLLQQLVMKNCSAKTEKFTCFSRSPPCYKDKNSIKIPCQSLCKEVLNDCHKELSDLGLHWPDCEVIYPNGTGENDLCVISEWPAPWSDGNWTMPTAIPITTSVSTPTPPPTQPPPTTKPGRKKNSHAGVVADKLESLKCHPLDIPICQGLGFTETVLSKQGQQGLSTYISNALSQYENDKDECKIMRKRLFCTQNLQSCMNNKIAFFCRDKCKEFVERNCSYSFYYDPTLCMEFPEGDSDVDICEQTHWPRAGNWPATRRCLHGYPYSSLFFMSIMYLIISEVPTKNGNVTTGIPSTTTELAKLCGYNATAKFKYNEHYSMASRAIDAITKQLVGCSTYANDLICSVYLPRCEEGFDGPSLLCRRVCDEVFNKCGDLIARHGLEWIIGMCQLLSWQDNPEGKHYLERCYEPNGFNTSIRVEDESNKLQCHPLDIPICQQLGYNKTVLSVTKQQEYKNYFTKELRRFEAENNTDCRIMRKRLFCTESFTGSVNNRPAFFCRDKCHEFFKKYCTSIFFYDSSMCMEFPLGNSDVDICEQVDWPRAANWPIVNKVPGPGVNTPSSKTDITTASPSSNTPDSQGPPGVYGRRNDADNSSGNVTARVVGGVIAGLCLVIFAIGLAYYLHKRKKRREGFPYDKHILYSDDGVDMDDPAIET</sequence>
<protein>
    <recommendedName>
        <fullName evidence="7">FZ domain-containing protein</fullName>
    </recommendedName>
</protein>
<evidence type="ECO:0000256" key="2">
    <source>
        <dbReference type="ARBA" id="ARBA00023157"/>
    </source>
</evidence>
<feature type="disulfide bond" evidence="3">
    <location>
        <begin position="35"/>
        <end position="81"/>
    </location>
</feature>
<dbReference type="EMBL" id="DS470327">
    <property type="protein sequence ID" value="EDO29730.1"/>
    <property type="molecule type" value="Genomic_DNA"/>
</dbReference>
<feature type="disulfide bond" evidence="3">
    <location>
        <begin position="72"/>
        <end position="110"/>
    </location>
</feature>
<feature type="domain" description="FZ" evidence="7">
    <location>
        <begin position="160"/>
        <end position="269"/>
    </location>
</feature>
<feature type="domain" description="FZ" evidence="7">
    <location>
        <begin position="323"/>
        <end position="436"/>
    </location>
</feature>
<evidence type="ECO:0000313" key="8">
    <source>
        <dbReference type="EMBL" id="EDO29730.1"/>
    </source>
</evidence>
<feature type="compositionally biased region" description="Pro residues" evidence="4">
    <location>
        <begin position="295"/>
        <end position="306"/>
    </location>
</feature>
<dbReference type="SUPFAM" id="SSF63501">
    <property type="entry name" value="Frizzled cysteine-rich domain"/>
    <property type="match status" value="3"/>
</dbReference>
<dbReference type="FunFam" id="1.10.2000.10:FF:000031">
    <property type="match status" value="1"/>
</dbReference>
<dbReference type="InterPro" id="IPR015526">
    <property type="entry name" value="Frizzled/SFRP"/>
</dbReference>
<dbReference type="STRING" id="45351.A7T2T4"/>
<feature type="signal peptide" evidence="6">
    <location>
        <begin position="1"/>
        <end position="23"/>
    </location>
</feature>
<keyword evidence="5" id="KW-1133">Transmembrane helix</keyword>
<feature type="chain" id="PRO_5002715593" description="FZ domain-containing protein" evidence="6">
    <location>
        <begin position="24"/>
        <end position="844"/>
    </location>
</feature>
<reference evidence="8 9" key="1">
    <citation type="journal article" date="2007" name="Science">
        <title>Sea anemone genome reveals ancestral eumetazoan gene repertoire and genomic organization.</title>
        <authorList>
            <person name="Putnam N.H."/>
            <person name="Srivastava M."/>
            <person name="Hellsten U."/>
            <person name="Dirks B."/>
            <person name="Chapman J."/>
            <person name="Salamov A."/>
            <person name="Terry A."/>
            <person name="Shapiro H."/>
            <person name="Lindquist E."/>
            <person name="Kapitonov V.V."/>
            <person name="Jurka J."/>
            <person name="Genikhovich G."/>
            <person name="Grigoriev I.V."/>
            <person name="Lucas S.M."/>
            <person name="Steele R.E."/>
            <person name="Finnerty J.R."/>
            <person name="Technau U."/>
            <person name="Martindale M.Q."/>
            <person name="Rokhsar D.S."/>
        </authorList>
    </citation>
    <scope>NUCLEOTIDE SEQUENCE [LARGE SCALE GENOMIC DNA]</scope>
    <source>
        <strain evidence="9">CH2 X CH6</strain>
    </source>
</reference>
<dbReference type="PANTHER" id="PTHR11309:SF47">
    <property type="entry name" value="FRIZZLED"/>
    <property type="match status" value="1"/>
</dbReference>
<name>A7T2T4_NEMVE</name>
<evidence type="ECO:0000259" key="7">
    <source>
        <dbReference type="PROSITE" id="PS50038"/>
    </source>
</evidence>
<dbReference type="GO" id="GO:0017147">
    <property type="term" value="F:Wnt-protein binding"/>
    <property type="evidence" value="ECO:0000318"/>
    <property type="project" value="GO_Central"/>
</dbReference>
<feature type="compositionally biased region" description="Polar residues" evidence="4">
    <location>
        <begin position="747"/>
        <end position="767"/>
    </location>
</feature>
<feature type="disulfide bond" evidence="3">
    <location>
        <begin position="27"/>
        <end position="88"/>
    </location>
</feature>
<feature type="domain" description="FZ" evidence="7">
    <location>
        <begin position="525"/>
        <end position="600"/>
    </location>
</feature>
<keyword evidence="2 3" id="KW-1015">Disulfide bond</keyword>
<organism evidence="8 9">
    <name type="scientific">Nematostella vectensis</name>
    <name type="common">Starlet sea anemone</name>
    <dbReference type="NCBI Taxonomy" id="45351"/>
    <lineage>
        <taxon>Eukaryota</taxon>
        <taxon>Metazoa</taxon>
        <taxon>Cnidaria</taxon>
        <taxon>Anthozoa</taxon>
        <taxon>Hexacorallia</taxon>
        <taxon>Actiniaria</taxon>
        <taxon>Edwardsiidae</taxon>
        <taxon>Nematostella</taxon>
    </lineage>
</organism>
<dbReference type="InParanoid" id="A7T2T4"/>
<gene>
    <name evidence="8" type="ORF">NEMVEDRAFT_v1g221520</name>
</gene>
<dbReference type="PANTHER" id="PTHR11309">
    <property type="entry name" value="FRIZZLED"/>
    <property type="match status" value="1"/>
</dbReference>
<keyword evidence="9" id="KW-1185">Reference proteome</keyword>
<feature type="region of interest" description="Disordered" evidence="4">
    <location>
        <begin position="289"/>
        <end position="315"/>
    </location>
</feature>
<keyword evidence="5" id="KW-0472">Membrane</keyword>
<dbReference type="AlphaFoldDB" id="A7T2T4"/>
<evidence type="ECO:0000256" key="3">
    <source>
        <dbReference type="PROSITE-ProRule" id="PRU00090"/>
    </source>
</evidence>
<dbReference type="SMART" id="SM00063">
    <property type="entry name" value="FRI"/>
    <property type="match status" value="1"/>
</dbReference>
<feature type="disulfide bond" evidence="3">
    <location>
        <begin position="99"/>
        <end position="140"/>
    </location>
</feature>
<dbReference type="PROSITE" id="PS50038">
    <property type="entry name" value="FZ"/>
    <property type="match status" value="5"/>
</dbReference>
<evidence type="ECO:0000313" key="9">
    <source>
        <dbReference type="Proteomes" id="UP000001593"/>
    </source>
</evidence>
<proteinExistence type="predicted"/>
<dbReference type="FunFam" id="1.10.2000.10:FF:000029">
    <property type="entry name" value="Predicted protein"/>
    <property type="match status" value="2"/>
</dbReference>
<dbReference type="HOGENOM" id="CLU_337500_0_0_1"/>
<evidence type="ECO:0000256" key="5">
    <source>
        <dbReference type="SAM" id="Phobius"/>
    </source>
</evidence>
<dbReference type="Gene3D" id="1.10.2000.10">
    <property type="entry name" value="Frizzled cysteine-rich domain"/>
    <property type="match status" value="5"/>
</dbReference>
<dbReference type="Pfam" id="PF01392">
    <property type="entry name" value="Fz"/>
    <property type="match status" value="3"/>
</dbReference>
<keyword evidence="6" id="KW-0732">Signal</keyword>
<comment type="caution">
    <text evidence="3">Lacks conserved residue(s) required for the propagation of feature annotation.</text>
</comment>
<feature type="disulfide bond" evidence="3">
    <location>
        <begin position="525"/>
        <end position="563"/>
    </location>
</feature>
<dbReference type="GO" id="GO:0042813">
    <property type="term" value="F:Wnt receptor activity"/>
    <property type="evidence" value="ECO:0000318"/>
    <property type="project" value="GO_Central"/>
</dbReference>
<accession>A7T2T4</accession>
<dbReference type="InterPro" id="IPR036790">
    <property type="entry name" value="Frizzled_dom_sf"/>
</dbReference>